<evidence type="ECO:0000256" key="3">
    <source>
        <dbReference type="ARBA" id="ARBA00023125"/>
    </source>
</evidence>
<dbReference type="RefSeq" id="XP_008816341.1">
    <property type="nucleotide sequence ID" value="XM_008818119.1"/>
</dbReference>
<dbReference type="SMART" id="SM00350">
    <property type="entry name" value="MCM"/>
    <property type="match status" value="1"/>
</dbReference>
<dbReference type="InterPro" id="IPR027417">
    <property type="entry name" value="P-loop_NTPase"/>
</dbReference>
<protein>
    <recommendedName>
        <fullName evidence="6">MCM C-terminal AAA(+) ATPase domain-containing protein</fullName>
    </recommendedName>
</protein>
<feature type="compositionally biased region" description="Polar residues" evidence="5">
    <location>
        <begin position="523"/>
        <end position="548"/>
    </location>
</feature>
<feature type="compositionally biased region" description="Polar residues" evidence="5">
    <location>
        <begin position="1173"/>
        <end position="1185"/>
    </location>
</feature>
<reference evidence="7 8" key="1">
    <citation type="submission" date="2013-02" db="EMBL/GenBank/DDBJ databases">
        <title>The Genome Sequence of Plasmodium inui San Antonio 1.</title>
        <authorList>
            <consortium name="The Broad Institute Genome Sequencing Platform"/>
            <consortium name="The Broad Institute Genome Sequencing Center for Infectious Disease"/>
            <person name="Neafsey D."/>
            <person name="Cheeseman I."/>
            <person name="Volkman S."/>
            <person name="Adams J."/>
            <person name="Walker B."/>
            <person name="Young S.K."/>
            <person name="Zeng Q."/>
            <person name="Gargeya S."/>
            <person name="Fitzgerald M."/>
            <person name="Haas B."/>
            <person name="Abouelleil A."/>
            <person name="Alvarado L."/>
            <person name="Arachchi H.M."/>
            <person name="Berlin A.M."/>
            <person name="Chapman S.B."/>
            <person name="Dewar J."/>
            <person name="Goldberg J."/>
            <person name="Griggs A."/>
            <person name="Gujja S."/>
            <person name="Hansen M."/>
            <person name="Howarth C."/>
            <person name="Imamovic A."/>
            <person name="Larimer J."/>
            <person name="McCowan C."/>
            <person name="Murphy C."/>
            <person name="Neiman D."/>
            <person name="Pearson M."/>
            <person name="Priest M."/>
            <person name="Roberts A."/>
            <person name="Saif S."/>
            <person name="Shea T."/>
            <person name="Sisk P."/>
            <person name="Sykes S."/>
            <person name="Wortman J."/>
            <person name="Nusbaum C."/>
            <person name="Birren B."/>
        </authorList>
    </citation>
    <scope>NUCLEOTIDE SEQUENCE [LARGE SCALE GENOMIC DNA]</scope>
    <source>
        <strain evidence="7 8">San Antonio 1</strain>
    </source>
</reference>
<evidence type="ECO:0000313" key="8">
    <source>
        <dbReference type="Proteomes" id="UP000030640"/>
    </source>
</evidence>
<dbReference type="GO" id="GO:0005524">
    <property type="term" value="F:ATP binding"/>
    <property type="evidence" value="ECO:0007669"/>
    <property type="project" value="UniProtKB-KW"/>
</dbReference>
<dbReference type="GO" id="GO:0016787">
    <property type="term" value="F:hydrolase activity"/>
    <property type="evidence" value="ECO:0007669"/>
    <property type="project" value="UniProtKB-KW"/>
</dbReference>
<dbReference type="PANTHER" id="PTHR11630:SF48">
    <property type="entry name" value="DNA HELICASE MCM9"/>
    <property type="match status" value="1"/>
</dbReference>
<dbReference type="GO" id="GO:0017116">
    <property type="term" value="F:single-stranded DNA helicase activity"/>
    <property type="evidence" value="ECO:0007669"/>
    <property type="project" value="TreeGrafter"/>
</dbReference>
<evidence type="ECO:0000256" key="1">
    <source>
        <dbReference type="ARBA" id="ARBA00022741"/>
    </source>
</evidence>
<feature type="compositionally biased region" description="Gly residues" evidence="5">
    <location>
        <begin position="1162"/>
        <end position="1172"/>
    </location>
</feature>
<accession>W7ANL8</accession>
<dbReference type="Pfam" id="PF00493">
    <property type="entry name" value="MCM"/>
    <property type="match status" value="1"/>
</dbReference>
<feature type="region of interest" description="Disordered" evidence="5">
    <location>
        <begin position="835"/>
        <end position="939"/>
    </location>
</feature>
<feature type="region of interest" description="Disordered" evidence="5">
    <location>
        <begin position="483"/>
        <end position="548"/>
    </location>
</feature>
<evidence type="ECO:0000256" key="4">
    <source>
        <dbReference type="RuleBase" id="RU004070"/>
    </source>
</evidence>
<dbReference type="GO" id="GO:0005634">
    <property type="term" value="C:nucleus"/>
    <property type="evidence" value="ECO:0007669"/>
    <property type="project" value="UniProtKB-SubCell"/>
</dbReference>
<evidence type="ECO:0000259" key="6">
    <source>
        <dbReference type="PROSITE" id="PS50051"/>
    </source>
</evidence>
<evidence type="ECO:0000256" key="5">
    <source>
        <dbReference type="SAM" id="MobiDB-lite"/>
    </source>
</evidence>
<dbReference type="PRINTS" id="PR01657">
    <property type="entry name" value="MCMFAMILY"/>
</dbReference>
<dbReference type="GO" id="GO:0003697">
    <property type="term" value="F:single-stranded DNA binding"/>
    <property type="evidence" value="ECO:0007669"/>
    <property type="project" value="TreeGrafter"/>
</dbReference>
<gene>
    <name evidence="7" type="ORF">C922_02520</name>
</gene>
<dbReference type="InterPro" id="IPR031327">
    <property type="entry name" value="MCM"/>
</dbReference>
<dbReference type="OrthoDB" id="331858at2759"/>
<evidence type="ECO:0000256" key="2">
    <source>
        <dbReference type="ARBA" id="ARBA00022840"/>
    </source>
</evidence>
<dbReference type="SUPFAM" id="SSF52540">
    <property type="entry name" value="P-loop containing nucleoside triphosphate hydrolases"/>
    <property type="match status" value="1"/>
</dbReference>
<dbReference type="InterPro" id="IPR041562">
    <property type="entry name" value="MCM_lid"/>
</dbReference>
<feature type="region of interest" description="Disordered" evidence="5">
    <location>
        <begin position="674"/>
        <end position="704"/>
    </location>
</feature>
<feature type="region of interest" description="Disordered" evidence="5">
    <location>
        <begin position="149"/>
        <end position="305"/>
    </location>
</feature>
<feature type="region of interest" description="Disordered" evidence="5">
    <location>
        <begin position="716"/>
        <end position="761"/>
    </location>
</feature>
<feature type="compositionally biased region" description="Basic residues" evidence="5">
    <location>
        <begin position="918"/>
        <end position="937"/>
    </location>
</feature>
<dbReference type="InterPro" id="IPR001208">
    <property type="entry name" value="MCM_dom"/>
</dbReference>
<feature type="domain" description="MCM C-terminal AAA(+) ATPase" evidence="6">
    <location>
        <begin position="937"/>
        <end position="1113"/>
    </location>
</feature>
<dbReference type="GeneID" id="20037794"/>
<dbReference type="SUPFAM" id="SSF50249">
    <property type="entry name" value="Nucleic acid-binding proteins"/>
    <property type="match status" value="2"/>
</dbReference>
<feature type="compositionally biased region" description="Acidic residues" evidence="5">
    <location>
        <begin position="852"/>
        <end position="876"/>
    </location>
</feature>
<dbReference type="PANTHER" id="PTHR11630">
    <property type="entry name" value="DNA REPLICATION LICENSING FACTOR MCM FAMILY MEMBER"/>
    <property type="match status" value="1"/>
</dbReference>
<dbReference type="EMBL" id="KI965468">
    <property type="protein sequence ID" value="EUD66936.1"/>
    <property type="molecule type" value="Genomic_DNA"/>
</dbReference>
<dbReference type="VEuPathDB" id="PlasmoDB:C922_02520"/>
<dbReference type="GO" id="GO:0000724">
    <property type="term" value="P:double-strand break repair via homologous recombination"/>
    <property type="evidence" value="ECO:0007669"/>
    <property type="project" value="TreeGrafter"/>
</dbReference>
<feature type="compositionally biased region" description="Basic and acidic residues" evidence="5">
    <location>
        <begin position="723"/>
        <end position="736"/>
    </location>
</feature>
<keyword evidence="2 4" id="KW-0067">ATP-binding</keyword>
<dbReference type="Pfam" id="PF17855">
    <property type="entry name" value="MCM_lid"/>
    <property type="match status" value="1"/>
</dbReference>
<organism evidence="7 8">
    <name type="scientific">Plasmodium inui San Antonio 1</name>
    <dbReference type="NCBI Taxonomy" id="1237626"/>
    <lineage>
        <taxon>Eukaryota</taxon>
        <taxon>Sar</taxon>
        <taxon>Alveolata</taxon>
        <taxon>Apicomplexa</taxon>
        <taxon>Aconoidasida</taxon>
        <taxon>Haemosporida</taxon>
        <taxon>Plasmodiidae</taxon>
        <taxon>Plasmodium</taxon>
        <taxon>Plasmodium (Plasmodium)</taxon>
    </lineage>
</organism>
<dbReference type="Gene3D" id="3.40.50.300">
    <property type="entry name" value="P-loop containing nucleotide triphosphate hydrolases"/>
    <property type="match status" value="1"/>
</dbReference>
<dbReference type="InterPro" id="IPR033762">
    <property type="entry name" value="MCM_OB"/>
</dbReference>
<keyword evidence="1 4" id="KW-0547">Nucleotide-binding</keyword>
<dbReference type="Gene3D" id="2.20.28.10">
    <property type="match status" value="1"/>
</dbReference>
<feature type="compositionally biased region" description="Basic and acidic residues" evidence="5">
    <location>
        <begin position="291"/>
        <end position="305"/>
    </location>
</feature>
<evidence type="ECO:0000313" key="7">
    <source>
        <dbReference type="EMBL" id="EUD66936.1"/>
    </source>
</evidence>
<dbReference type="Gene3D" id="2.40.50.140">
    <property type="entry name" value="Nucleic acid-binding proteins"/>
    <property type="match status" value="2"/>
</dbReference>
<sequence>MLLSSSESTIFSDTDYGVISEDDGNYSNADENIKNVKFFNKIIIKLFLKNRKYYEQIKKIALSYISKIEDIQFSHIQNSEQGSNEHIYNFYFDTYDAIRHGENKLIYYMQNSFHKFIDVMNNYSIPFFFRLIFLSCYFEFLHRREAKEDVSDSSDLGEGRSHSPTIDVDNRGDAAGVQLVHTDGLPQDGRASDRYGNILTKREHKEAAGEDSIVEEPNAGAEDGGLTEEINKEKGSNRNGGSIDEKGSYPSGETIGEKGSYPSGETLDEKGSYRNGGTLDEKGSYRNGGTLDERESTSIDSDEERREEDPFLYDFIVYNFGKDRKVMEEIDVYSSCLIKGILYSYKDYPFLKDASTKAKINNCLKMIFGKQNIKIMCRVTNVPYLHDVHINYLQEIRSKHIGKFVSTEGIITRVGEKRILEECKKYRCMRCDNIIKKKAIPELYYNTETVFKCPNSQINTNIHPCYRNDLLSEVGRKEVHLRRKYRKEETGQGSKTGEPVPYIKSDAKNGSKNSLHGDANYRSKWNGNRRNAKSNVAHNGNGYSKNPYSEQKCNGTNFEFLESEVKRVDYQEIKIKETSKTNIPYSITVVLLENLAGKYHPGKKVIINGIILRRWKKLYKDIRCDSELFIEANNIEIKELEGSRCKEVEMDDEFAKCINALTNEAQACGEEAATGEGVLTDKENNAEVDGNLGDDPAGSPTCDKKGRLISSSHLSSGICIGTNRDKDTQEGTHPEKGSGNTPPSGSKMKGKKNKLNENTTDGKIDVSERSLFEKYWLLFKNNKLEGKRHLCDSLCPNLYNCKLSKISVLLVLIGGNKINEHDSFYNENNKWKKYFNRSDGRAGTGVHRTGGYDDDGDRDEDSGEDSGADSTDDEEQGQAGEGDSSTSQKAHVTKAKRPKGDDTKQGGRTKDVNQNEPRKRRREREKERAKHRKRRGKNFSSDNCDKRTLCHLMLVGDPGTGKSQLLKEVQKISNICMNVSGMFCTTAGLTCAAIKEGNNFMLESGALVLADNGVCCIDEFCLMKNENKNAIHEAMEQLTISVAKGGIVDKLNCRCTIIGASNFELHKTVQGNLSSCDNKILIINLSYTLFSRFDMVVIAEDNNEIDSKIADYVLSQDVQSGSAAGGLVKEGTGLWGSAVQQEVGWGGSRLVGGGAARAAAAGGRGGGGGGGVQTNSAKMSKQNRSAKGAEHANFSSANSSIANTPEEEQCAGGHAFKTPQTEGTKIIWSSEKLKEYISYVKNNCSPNFNKSSKLILITYYSMLRKHNNGDNGTTIRTLESLIRLSEAHSKMMHNDTVSSDDVINIVLLSELSLRGYKIAVRTNSNNILIARSGIMSNLNDSLLFYNNMHKTFYSLDDVLFYESLYNYFKKLLLEKLSLMERDGRIHRMAL</sequence>
<keyword evidence="8" id="KW-1185">Reference proteome</keyword>
<dbReference type="PROSITE" id="PS50051">
    <property type="entry name" value="MCM_2"/>
    <property type="match status" value="1"/>
</dbReference>
<dbReference type="Proteomes" id="UP000030640">
    <property type="component" value="Unassembled WGS sequence"/>
</dbReference>
<name>W7ANL8_9APIC</name>
<dbReference type="GO" id="GO:0042555">
    <property type="term" value="C:MCM complex"/>
    <property type="evidence" value="ECO:0007669"/>
    <property type="project" value="TreeGrafter"/>
</dbReference>
<dbReference type="Pfam" id="PF17207">
    <property type="entry name" value="MCM_OB"/>
    <property type="match status" value="1"/>
</dbReference>
<feature type="compositionally biased region" description="Basic and acidic residues" evidence="5">
    <location>
        <begin position="898"/>
        <end position="917"/>
    </location>
</feature>
<proteinExistence type="inferred from homology"/>
<comment type="similarity">
    <text evidence="4">Belongs to the MCM family.</text>
</comment>
<keyword evidence="3 4" id="KW-0238">DNA-binding</keyword>
<dbReference type="InterPro" id="IPR012340">
    <property type="entry name" value="NA-bd_OB-fold"/>
</dbReference>
<feature type="region of interest" description="Disordered" evidence="5">
    <location>
        <begin position="1162"/>
        <end position="1196"/>
    </location>
</feature>